<dbReference type="RefSeq" id="WP_230574971.1">
    <property type="nucleotide sequence ID" value="NZ_CAKJTI010000008.1"/>
</dbReference>
<sequence>MFVAKRENGEEIHLLHGWKEKQLTMLRKNERFFCPICHLEVQLKLGKQKQWHFAHKKSHSCKIELENESAYHLRGKEQLYRWLQSQVCSIKIEHYLATIQQRPDLFVTIGNRQIAIEYQCSTLSAEQLLKRTKGYWKEGIQILWILGGNQLKRHATYWMSLSSFHSCCVQYHSSPYLLYFCPDAKAFFKCNLLLPFSSSIVFSHAIYFPLHTTTLTTLLTTSPISIQCLEKEWMNKKQRLRANGIHMWNRSERSFLELLYHHHISPSCFPAEIGVPLPSLLAFRTHSFIWQAYILIELLGKFTVGEYFSLHTIFQYVERHRAIHRRLLPYFPQAFWQQAVREYMRFLCLIGNIEEVDVYKYRKVRCFFVPKTEKEIQKFDRLFLTEALMLVEAKYNMSKEKTDIIKKYPEGIT</sequence>
<evidence type="ECO:0000259" key="2">
    <source>
        <dbReference type="Pfam" id="PF25164"/>
    </source>
</evidence>
<dbReference type="InterPro" id="IPR057253">
    <property type="entry name" value="CoiA-like_N"/>
</dbReference>
<comment type="caution">
    <text evidence="4">The sequence shown here is derived from an EMBL/GenBank/DDBJ whole genome shotgun (WGS) entry which is preliminary data.</text>
</comment>
<dbReference type="EMBL" id="CAKJTI010000008">
    <property type="protein sequence ID" value="CAG9612853.1"/>
    <property type="molecule type" value="Genomic_DNA"/>
</dbReference>
<dbReference type="Pfam" id="PF06054">
    <property type="entry name" value="CoiA_nuc"/>
    <property type="match status" value="1"/>
</dbReference>
<keyword evidence="5" id="KW-1185">Reference proteome</keyword>
<evidence type="ECO:0000313" key="5">
    <source>
        <dbReference type="Proteomes" id="UP000789423"/>
    </source>
</evidence>
<evidence type="ECO:0000259" key="1">
    <source>
        <dbReference type="Pfam" id="PF06054"/>
    </source>
</evidence>
<protein>
    <submittedName>
        <fullName evidence="4">Competence protein CoiA</fullName>
    </submittedName>
</protein>
<gene>
    <name evidence="4" type="primary">coiA</name>
    <name evidence="4" type="ORF">BACCIP111899_02031</name>
</gene>
<accession>A0ABM8YAV5</accession>
<feature type="domain" description="Competence protein CoiA C-terminal" evidence="3">
    <location>
        <begin position="232"/>
        <end position="365"/>
    </location>
</feature>
<dbReference type="InterPro" id="IPR010330">
    <property type="entry name" value="CoiA_nuc"/>
</dbReference>
<dbReference type="PIRSF" id="PIRSF007487">
    <property type="entry name" value="Competence-induced_CoiA_bac"/>
    <property type="match status" value="1"/>
</dbReference>
<feature type="domain" description="Competence protein CoiA nuclease-like" evidence="1">
    <location>
        <begin position="68"/>
        <end position="222"/>
    </location>
</feature>
<dbReference type="InterPro" id="IPR057252">
    <property type="entry name" value="CoiA_C"/>
</dbReference>
<evidence type="ECO:0000313" key="4">
    <source>
        <dbReference type="EMBL" id="CAG9612853.1"/>
    </source>
</evidence>
<dbReference type="Pfam" id="PF25164">
    <property type="entry name" value="CoiA_N"/>
    <property type="match status" value="1"/>
</dbReference>
<dbReference type="Proteomes" id="UP000789423">
    <property type="component" value="Unassembled WGS sequence"/>
</dbReference>
<feature type="domain" description="Competence protein CoiA-like N-terminal" evidence="2">
    <location>
        <begin position="15"/>
        <end position="63"/>
    </location>
</feature>
<organism evidence="4 5">
    <name type="scientific">Bacillus rhizoplanae</name>
    <dbReference type="NCBI Taxonomy" id="2880966"/>
    <lineage>
        <taxon>Bacteria</taxon>
        <taxon>Bacillati</taxon>
        <taxon>Bacillota</taxon>
        <taxon>Bacilli</taxon>
        <taxon>Bacillales</taxon>
        <taxon>Bacillaceae</taxon>
        <taxon>Bacillus</taxon>
    </lineage>
</organism>
<reference evidence="4 5" key="1">
    <citation type="submission" date="2021-10" db="EMBL/GenBank/DDBJ databases">
        <authorList>
            <person name="Criscuolo A."/>
        </authorList>
    </citation>
    <scope>NUCLEOTIDE SEQUENCE [LARGE SCALE GENOMIC DNA]</scope>
    <source>
        <strain evidence="5">CIP 111899</strain>
    </source>
</reference>
<dbReference type="Pfam" id="PF25166">
    <property type="entry name" value="CoiA_C"/>
    <property type="match status" value="1"/>
</dbReference>
<name>A0ABM8YAV5_9BACI</name>
<proteinExistence type="predicted"/>
<evidence type="ECO:0000259" key="3">
    <source>
        <dbReference type="Pfam" id="PF25166"/>
    </source>
</evidence>
<dbReference type="InterPro" id="IPR021176">
    <property type="entry name" value="Competence-induced_CoiA"/>
</dbReference>